<keyword evidence="9" id="KW-0636">Prenylation</keyword>
<keyword evidence="8" id="KW-0449">Lipoprotein</keyword>
<dbReference type="GO" id="GO:0003924">
    <property type="term" value="F:GTPase activity"/>
    <property type="evidence" value="ECO:0007669"/>
    <property type="project" value="InterPro"/>
</dbReference>
<comment type="subcellular location">
    <subcellularLocation>
        <location evidence="1">Cell membrane</location>
        <topology evidence="1">Lipid-anchor</topology>
        <orientation evidence="1">Cytoplasmic side</orientation>
    </subcellularLocation>
</comment>
<gene>
    <name evidence="10" type="ORF">CONCODRAFT_80856</name>
</gene>
<accession>A0A137NQW5</accession>
<evidence type="ECO:0000313" key="10">
    <source>
        <dbReference type="EMBL" id="KXN65159.1"/>
    </source>
</evidence>
<dbReference type="InterPro" id="IPR027417">
    <property type="entry name" value="P-loop_NTPase"/>
</dbReference>
<dbReference type="OrthoDB" id="8830751at2759"/>
<evidence type="ECO:0000256" key="7">
    <source>
        <dbReference type="ARBA" id="ARBA00023136"/>
    </source>
</evidence>
<dbReference type="AlphaFoldDB" id="A0A137NQW5"/>
<dbReference type="Pfam" id="PF00071">
    <property type="entry name" value="Ras"/>
    <property type="match status" value="1"/>
</dbReference>
<dbReference type="PROSITE" id="PS51420">
    <property type="entry name" value="RHO"/>
    <property type="match status" value="1"/>
</dbReference>
<dbReference type="Proteomes" id="UP000070444">
    <property type="component" value="Unassembled WGS sequence"/>
</dbReference>
<dbReference type="PRINTS" id="PR00449">
    <property type="entry name" value="RASTRNSFRMNG"/>
</dbReference>
<keyword evidence="4" id="KW-0488">Methylation</keyword>
<evidence type="ECO:0000256" key="1">
    <source>
        <dbReference type="ARBA" id="ARBA00004342"/>
    </source>
</evidence>
<evidence type="ECO:0000256" key="3">
    <source>
        <dbReference type="ARBA" id="ARBA00022475"/>
    </source>
</evidence>
<dbReference type="GO" id="GO:0005525">
    <property type="term" value="F:GTP binding"/>
    <property type="evidence" value="ECO:0007669"/>
    <property type="project" value="UniProtKB-KW"/>
</dbReference>
<dbReference type="EMBL" id="KQ964963">
    <property type="protein sequence ID" value="KXN65159.1"/>
    <property type="molecule type" value="Genomic_DNA"/>
</dbReference>
<dbReference type="SMART" id="SM00175">
    <property type="entry name" value="RAB"/>
    <property type="match status" value="1"/>
</dbReference>
<organism evidence="10 11">
    <name type="scientific">Conidiobolus coronatus (strain ATCC 28846 / CBS 209.66 / NRRL 28638)</name>
    <name type="common">Delacroixia coronata</name>
    <dbReference type="NCBI Taxonomy" id="796925"/>
    <lineage>
        <taxon>Eukaryota</taxon>
        <taxon>Fungi</taxon>
        <taxon>Fungi incertae sedis</taxon>
        <taxon>Zoopagomycota</taxon>
        <taxon>Entomophthoromycotina</taxon>
        <taxon>Entomophthoromycetes</taxon>
        <taxon>Entomophthorales</taxon>
        <taxon>Ancylistaceae</taxon>
        <taxon>Conidiobolus</taxon>
    </lineage>
</organism>
<keyword evidence="6" id="KW-0342">GTP-binding</keyword>
<name>A0A137NQW5_CONC2</name>
<evidence type="ECO:0000313" key="11">
    <source>
        <dbReference type="Proteomes" id="UP000070444"/>
    </source>
</evidence>
<evidence type="ECO:0000256" key="5">
    <source>
        <dbReference type="ARBA" id="ARBA00022741"/>
    </source>
</evidence>
<protein>
    <submittedName>
        <fullName evidence="10">Uncharacterized protein</fullName>
    </submittedName>
</protein>
<dbReference type="STRING" id="796925.A0A137NQW5"/>
<dbReference type="PANTHER" id="PTHR24072">
    <property type="entry name" value="RHO FAMILY GTPASE"/>
    <property type="match status" value="1"/>
</dbReference>
<dbReference type="FunFam" id="3.40.50.300:FF:000983">
    <property type="entry name" value="Rho family GTPase"/>
    <property type="match status" value="1"/>
</dbReference>
<dbReference type="GO" id="GO:0005886">
    <property type="term" value="C:plasma membrane"/>
    <property type="evidence" value="ECO:0007669"/>
    <property type="project" value="UniProtKB-SubCell"/>
</dbReference>
<evidence type="ECO:0000256" key="9">
    <source>
        <dbReference type="ARBA" id="ARBA00023289"/>
    </source>
</evidence>
<reference evidence="10 11" key="1">
    <citation type="journal article" date="2015" name="Genome Biol. Evol.">
        <title>Phylogenomic analyses indicate that early fungi evolved digesting cell walls of algal ancestors of land plants.</title>
        <authorList>
            <person name="Chang Y."/>
            <person name="Wang S."/>
            <person name="Sekimoto S."/>
            <person name="Aerts A.L."/>
            <person name="Choi C."/>
            <person name="Clum A."/>
            <person name="LaButti K.M."/>
            <person name="Lindquist E.A."/>
            <person name="Yee Ngan C."/>
            <person name="Ohm R.A."/>
            <person name="Salamov A.A."/>
            <person name="Grigoriev I.V."/>
            <person name="Spatafora J.W."/>
            <person name="Berbee M.L."/>
        </authorList>
    </citation>
    <scope>NUCLEOTIDE SEQUENCE [LARGE SCALE GENOMIC DNA]</scope>
    <source>
        <strain evidence="10 11">NRRL 28638</strain>
    </source>
</reference>
<proteinExistence type="inferred from homology"/>
<keyword evidence="5" id="KW-0547">Nucleotide-binding</keyword>
<dbReference type="PROSITE" id="PS51421">
    <property type="entry name" value="RAS"/>
    <property type="match status" value="1"/>
</dbReference>
<evidence type="ECO:0000256" key="8">
    <source>
        <dbReference type="ARBA" id="ARBA00023288"/>
    </source>
</evidence>
<dbReference type="SMART" id="SM00173">
    <property type="entry name" value="RAS"/>
    <property type="match status" value="1"/>
</dbReference>
<keyword evidence="11" id="KW-1185">Reference proteome</keyword>
<dbReference type="SUPFAM" id="SSF52540">
    <property type="entry name" value="P-loop containing nucleoside triphosphate hydrolases"/>
    <property type="match status" value="1"/>
</dbReference>
<comment type="similarity">
    <text evidence="2">Belongs to the small GTPase superfamily. Rho family.</text>
</comment>
<dbReference type="InterPro" id="IPR003578">
    <property type="entry name" value="Small_GTPase_Rho"/>
</dbReference>
<keyword evidence="7" id="KW-0472">Membrane</keyword>
<dbReference type="PROSITE" id="PS51419">
    <property type="entry name" value="RAB"/>
    <property type="match status" value="1"/>
</dbReference>
<sequence length="194" mass="21246">MAARPAVLSRKLVIVGDGACGKTSLLSVYVQGTFPKEHTPTVFENFVKDVNIDGKTVNLALWDTAGQEEYERLRPLSYSRTNVILICYSIDSRDSLENVSEKWIDEVNTLCYGVPVLLIGLKKDLRDKEANPDRSFVQTHEGAEVANQIGARRFIECSALTGENVTEVFENATRAALFVTPAGSTESGGCCIVL</sequence>
<dbReference type="InterPro" id="IPR005225">
    <property type="entry name" value="Small_GTP-bd"/>
</dbReference>
<dbReference type="NCBIfam" id="TIGR00231">
    <property type="entry name" value="small_GTP"/>
    <property type="match status" value="1"/>
</dbReference>
<dbReference type="InterPro" id="IPR001806">
    <property type="entry name" value="Small_GTPase"/>
</dbReference>
<dbReference type="SMART" id="SM00174">
    <property type="entry name" value="RHO"/>
    <property type="match status" value="1"/>
</dbReference>
<dbReference type="GO" id="GO:0007264">
    <property type="term" value="P:small GTPase-mediated signal transduction"/>
    <property type="evidence" value="ECO:0007669"/>
    <property type="project" value="InterPro"/>
</dbReference>
<evidence type="ECO:0000256" key="4">
    <source>
        <dbReference type="ARBA" id="ARBA00022481"/>
    </source>
</evidence>
<dbReference type="Gene3D" id="3.40.50.300">
    <property type="entry name" value="P-loop containing nucleotide triphosphate hydrolases"/>
    <property type="match status" value="1"/>
</dbReference>
<keyword evidence="3" id="KW-1003">Cell membrane</keyword>
<evidence type="ECO:0000256" key="2">
    <source>
        <dbReference type="ARBA" id="ARBA00010142"/>
    </source>
</evidence>
<evidence type="ECO:0000256" key="6">
    <source>
        <dbReference type="ARBA" id="ARBA00023134"/>
    </source>
</evidence>